<name>A0A6J4HDT4_9ACTN</name>
<feature type="transmembrane region" description="Helical" evidence="5">
    <location>
        <begin position="166"/>
        <end position="184"/>
    </location>
</feature>
<dbReference type="PANTHER" id="PTHR37422:SF13">
    <property type="entry name" value="LIPOPOLYSACCHARIDE BIOSYNTHESIS PROTEIN PA4999-RELATED"/>
    <property type="match status" value="1"/>
</dbReference>
<feature type="transmembrane region" description="Helical" evidence="5">
    <location>
        <begin position="102"/>
        <end position="121"/>
    </location>
</feature>
<sequence length="380" mass="40314">MLLLATGTVGWQNAVVLPVPALPKVVGVLAGLLGLLTVMVEGARPRLRDAHHLAVALAACVILSIFWTLDQSLTLSAIVATVLLVGLFILTGEFLPGRRGALQLATAYWAGTLVSVLLLVVRHMNGTAVTVDDRDRLGDLQPNDLAFMLCLSIPLAWYVGRSRGRLWLVAAYAYIPLALFAIVLSASRSGLVLGLLAAAVVPWTVLAGRPGRAAAVGIVLLVVGPLALPLLPAEQVSRLATTSSELGSGDLNNRSVLWSAAWKTVGDHPLQGVGAGASRVAIEQRTDIFLGAHNTFLSVTAELGVLGLTCFMLLIFCLAGRVVRLPSSLERRTLVVLGVVVLLGLQVRHWEYEKALWVIFAFILSATEPDKAGTEAEVQT</sequence>
<proteinExistence type="predicted"/>
<keyword evidence="3 5" id="KW-1133">Transmembrane helix</keyword>
<evidence type="ECO:0000313" key="7">
    <source>
        <dbReference type="EMBL" id="CAA9221716.1"/>
    </source>
</evidence>
<protein>
    <recommendedName>
        <fullName evidence="6">O-antigen ligase-related domain-containing protein</fullName>
    </recommendedName>
</protein>
<feature type="transmembrane region" description="Helical" evidence="5">
    <location>
        <begin position="52"/>
        <end position="69"/>
    </location>
</feature>
<dbReference type="AlphaFoldDB" id="A0A6J4HDT4"/>
<dbReference type="InterPro" id="IPR051533">
    <property type="entry name" value="WaaL-like"/>
</dbReference>
<dbReference type="InterPro" id="IPR007016">
    <property type="entry name" value="O-antigen_ligase-rel_domated"/>
</dbReference>
<dbReference type="PANTHER" id="PTHR37422">
    <property type="entry name" value="TEICHURONIC ACID BIOSYNTHESIS PROTEIN TUAE"/>
    <property type="match status" value="1"/>
</dbReference>
<reference evidence="7" key="1">
    <citation type="submission" date="2020-02" db="EMBL/GenBank/DDBJ databases">
        <authorList>
            <person name="Meier V. D."/>
        </authorList>
    </citation>
    <scope>NUCLEOTIDE SEQUENCE</scope>
    <source>
        <strain evidence="7">AVDCRST_MAG76</strain>
    </source>
</reference>
<feature type="transmembrane region" description="Helical" evidence="5">
    <location>
        <begin position="190"/>
        <end position="206"/>
    </location>
</feature>
<keyword evidence="4 5" id="KW-0472">Membrane</keyword>
<feature type="transmembrane region" description="Helical" evidence="5">
    <location>
        <begin position="334"/>
        <end position="350"/>
    </location>
</feature>
<organism evidence="7">
    <name type="scientific">uncultured Acidimicrobiales bacterium</name>
    <dbReference type="NCBI Taxonomy" id="310071"/>
    <lineage>
        <taxon>Bacteria</taxon>
        <taxon>Bacillati</taxon>
        <taxon>Actinomycetota</taxon>
        <taxon>Acidimicrobiia</taxon>
        <taxon>Acidimicrobiales</taxon>
        <taxon>environmental samples</taxon>
    </lineage>
</organism>
<gene>
    <name evidence="7" type="ORF">AVDCRST_MAG76-732</name>
</gene>
<feature type="transmembrane region" description="Helical" evidence="5">
    <location>
        <begin position="75"/>
        <end position="95"/>
    </location>
</feature>
<dbReference type="Pfam" id="PF04932">
    <property type="entry name" value="Wzy_C"/>
    <property type="match status" value="1"/>
</dbReference>
<dbReference type="GO" id="GO:0016020">
    <property type="term" value="C:membrane"/>
    <property type="evidence" value="ECO:0007669"/>
    <property type="project" value="UniProtKB-SubCell"/>
</dbReference>
<feature type="transmembrane region" description="Helical" evidence="5">
    <location>
        <begin position="303"/>
        <end position="322"/>
    </location>
</feature>
<accession>A0A6J4HDT4</accession>
<comment type="subcellular location">
    <subcellularLocation>
        <location evidence="1">Membrane</location>
        <topology evidence="1">Multi-pass membrane protein</topology>
    </subcellularLocation>
</comment>
<evidence type="ECO:0000256" key="2">
    <source>
        <dbReference type="ARBA" id="ARBA00022692"/>
    </source>
</evidence>
<evidence type="ECO:0000256" key="4">
    <source>
        <dbReference type="ARBA" id="ARBA00023136"/>
    </source>
</evidence>
<keyword evidence="2 5" id="KW-0812">Transmembrane</keyword>
<evidence type="ECO:0000256" key="5">
    <source>
        <dbReference type="SAM" id="Phobius"/>
    </source>
</evidence>
<evidence type="ECO:0000256" key="1">
    <source>
        <dbReference type="ARBA" id="ARBA00004141"/>
    </source>
</evidence>
<evidence type="ECO:0000259" key="6">
    <source>
        <dbReference type="Pfam" id="PF04932"/>
    </source>
</evidence>
<feature type="transmembrane region" description="Helical" evidence="5">
    <location>
        <begin position="141"/>
        <end position="159"/>
    </location>
</feature>
<dbReference type="EMBL" id="CADCSZ010000043">
    <property type="protein sequence ID" value="CAA9221716.1"/>
    <property type="molecule type" value="Genomic_DNA"/>
</dbReference>
<feature type="domain" description="O-antigen ligase-related" evidence="6">
    <location>
        <begin position="177"/>
        <end position="312"/>
    </location>
</feature>
<feature type="transmembrane region" description="Helical" evidence="5">
    <location>
        <begin position="213"/>
        <end position="231"/>
    </location>
</feature>
<feature type="transmembrane region" description="Helical" evidence="5">
    <location>
        <begin position="21"/>
        <end position="40"/>
    </location>
</feature>
<evidence type="ECO:0000256" key="3">
    <source>
        <dbReference type="ARBA" id="ARBA00022989"/>
    </source>
</evidence>